<comment type="caution">
    <text evidence="2">The sequence shown here is derived from an EMBL/GenBank/DDBJ whole genome shotgun (WGS) entry which is preliminary data.</text>
</comment>
<feature type="transmembrane region" description="Helical" evidence="1">
    <location>
        <begin position="6"/>
        <end position="24"/>
    </location>
</feature>
<sequence>MEFILSFLMEVFFYGIGYWFLKAVTLGRFSDKKVSLYVSLVGVAVFVAVVLVLYFIIWR</sequence>
<keyword evidence="1" id="KW-1133">Transmembrane helix</keyword>
<name>A0A396S093_9PSED</name>
<proteinExistence type="predicted"/>
<evidence type="ECO:0000313" key="2">
    <source>
        <dbReference type="EMBL" id="RHW22169.1"/>
    </source>
</evidence>
<dbReference type="Proteomes" id="UP000265745">
    <property type="component" value="Unassembled WGS sequence"/>
</dbReference>
<accession>A0A396S093</accession>
<feature type="transmembrane region" description="Helical" evidence="1">
    <location>
        <begin position="36"/>
        <end position="57"/>
    </location>
</feature>
<protein>
    <submittedName>
        <fullName evidence="2">Uncharacterized protein</fullName>
    </submittedName>
</protein>
<gene>
    <name evidence="2" type="ORF">C2846_03840</name>
</gene>
<evidence type="ECO:0000256" key="1">
    <source>
        <dbReference type="SAM" id="Phobius"/>
    </source>
</evidence>
<reference evidence="2 3" key="1">
    <citation type="submission" date="2018-06" db="EMBL/GenBank/DDBJ databases">
        <title>Pseudomonas jilinensis sp. nov., isolated from the production water of Jilin Oilfield in China.</title>
        <authorList>
            <person name="Wang J."/>
        </authorList>
    </citation>
    <scope>NUCLEOTIDE SEQUENCE [LARGE SCALE GENOMIC DNA]</scope>
    <source>
        <strain evidence="2 3">JS15-10A1</strain>
    </source>
</reference>
<dbReference type="EMBL" id="QJSA01000003">
    <property type="protein sequence ID" value="RHW22169.1"/>
    <property type="molecule type" value="Genomic_DNA"/>
</dbReference>
<dbReference type="AlphaFoldDB" id="A0A396S093"/>
<keyword evidence="3" id="KW-1185">Reference proteome</keyword>
<organism evidence="2 3">
    <name type="scientific">Pseudomonas jilinensis</name>
    <dbReference type="NCBI Taxonomy" id="2078689"/>
    <lineage>
        <taxon>Bacteria</taxon>
        <taxon>Pseudomonadati</taxon>
        <taxon>Pseudomonadota</taxon>
        <taxon>Gammaproteobacteria</taxon>
        <taxon>Pseudomonadales</taxon>
        <taxon>Pseudomonadaceae</taxon>
        <taxon>Pseudomonas</taxon>
    </lineage>
</organism>
<keyword evidence="1" id="KW-0472">Membrane</keyword>
<evidence type="ECO:0000313" key="3">
    <source>
        <dbReference type="Proteomes" id="UP000265745"/>
    </source>
</evidence>
<keyword evidence="1" id="KW-0812">Transmembrane</keyword>